<dbReference type="GO" id="GO:0005886">
    <property type="term" value="C:plasma membrane"/>
    <property type="evidence" value="ECO:0007669"/>
    <property type="project" value="UniProtKB-SubCell"/>
</dbReference>
<evidence type="ECO:0008006" key="12">
    <source>
        <dbReference type="Google" id="ProtNLM"/>
    </source>
</evidence>
<keyword evidence="7 9" id="KW-0472">Membrane</keyword>
<dbReference type="PANTHER" id="PTHR39342">
    <property type="entry name" value="UPF0283 MEMBRANE PROTEIN YCJF"/>
    <property type="match status" value="1"/>
</dbReference>
<evidence type="ECO:0000256" key="8">
    <source>
        <dbReference type="SAM" id="MobiDB-lite"/>
    </source>
</evidence>
<dbReference type="InterPro" id="IPR006507">
    <property type="entry name" value="UPF0283"/>
</dbReference>
<evidence type="ECO:0000256" key="3">
    <source>
        <dbReference type="ARBA" id="ARBA00022475"/>
    </source>
</evidence>
<dbReference type="InterPro" id="IPR021147">
    <property type="entry name" value="DUF697"/>
</dbReference>
<proteinExistence type="inferred from homology"/>
<dbReference type="PANTHER" id="PTHR39342:SF1">
    <property type="entry name" value="UPF0283 MEMBRANE PROTEIN YCJF"/>
    <property type="match status" value="1"/>
</dbReference>
<evidence type="ECO:0000256" key="6">
    <source>
        <dbReference type="ARBA" id="ARBA00022989"/>
    </source>
</evidence>
<feature type="transmembrane region" description="Helical" evidence="9">
    <location>
        <begin position="68"/>
        <end position="88"/>
    </location>
</feature>
<evidence type="ECO:0000313" key="10">
    <source>
        <dbReference type="EMBL" id="ONG45210.1"/>
    </source>
</evidence>
<evidence type="ECO:0000256" key="4">
    <source>
        <dbReference type="ARBA" id="ARBA00022519"/>
    </source>
</evidence>
<keyword evidence="3" id="KW-1003">Cell membrane</keyword>
<organism evidence="10 11">
    <name type="scientific">Teichococcus deserti</name>
    <dbReference type="NCBI Taxonomy" id="1817963"/>
    <lineage>
        <taxon>Bacteria</taxon>
        <taxon>Pseudomonadati</taxon>
        <taxon>Pseudomonadota</taxon>
        <taxon>Alphaproteobacteria</taxon>
        <taxon>Acetobacterales</taxon>
        <taxon>Roseomonadaceae</taxon>
        <taxon>Roseomonas</taxon>
    </lineage>
</organism>
<gene>
    <name evidence="10" type="ORF">BKE38_26730</name>
</gene>
<name>A0A1V2GVR0_9PROT</name>
<dbReference type="Pfam" id="PF05128">
    <property type="entry name" value="DUF697"/>
    <property type="match status" value="1"/>
</dbReference>
<protein>
    <recommendedName>
        <fullName evidence="12">TIGR01620 family protein</fullName>
    </recommendedName>
</protein>
<dbReference type="EMBL" id="MLCO01000360">
    <property type="protein sequence ID" value="ONG45210.1"/>
    <property type="molecule type" value="Genomic_DNA"/>
</dbReference>
<comment type="similarity">
    <text evidence="2">Belongs to the UPF0283 family.</text>
</comment>
<comment type="subcellular location">
    <subcellularLocation>
        <location evidence="1">Cell inner membrane</location>
        <topology evidence="1">Multi-pass membrane protein</topology>
    </subcellularLocation>
</comment>
<keyword evidence="6 9" id="KW-1133">Transmembrane helix</keyword>
<evidence type="ECO:0000256" key="2">
    <source>
        <dbReference type="ARBA" id="ARBA00008255"/>
    </source>
</evidence>
<accession>A0A1V2GVR0</accession>
<evidence type="ECO:0000256" key="1">
    <source>
        <dbReference type="ARBA" id="ARBA00004429"/>
    </source>
</evidence>
<dbReference type="RefSeq" id="WP_076960305.1">
    <property type="nucleotide sequence ID" value="NZ_MLCO01000360.1"/>
</dbReference>
<feature type="transmembrane region" description="Helical" evidence="9">
    <location>
        <begin position="100"/>
        <end position="121"/>
    </location>
</feature>
<feature type="compositionally biased region" description="Low complexity" evidence="8">
    <location>
        <begin position="15"/>
        <end position="32"/>
    </location>
</feature>
<evidence type="ECO:0000256" key="7">
    <source>
        <dbReference type="ARBA" id="ARBA00023136"/>
    </source>
</evidence>
<evidence type="ECO:0000256" key="9">
    <source>
        <dbReference type="SAM" id="Phobius"/>
    </source>
</evidence>
<keyword evidence="11" id="KW-1185">Reference proteome</keyword>
<dbReference type="Proteomes" id="UP000188879">
    <property type="component" value="Unassembled WGS sequence"/>
</dbReference>
<evidence type="ECO:0000256" key="5">
    <source>
        <dbReference type="ARBA" id="ARBA00022692"/>
    </source>
</evidence>
<comment type="caution">
    <text evidence="10">The sequence shown here is derived from an EMBL/GenBank/DDBJ whole genome shotgun (WGS) entry which is preliminary data.</text>
</comment>
<sequence>MTLPPKKAPVREAGPDAGPGWADAPEPAPAWDPGWEATPVQGGLVRHEGPVSLAPPPALPGAGWLRSLGLAGGAFFLLVLGGGGLWLGVTLDELFARSALLGWAGSALGAGVVGLLGAGAWREWRALRKLKSLDRLAETLKETPDAAPPPRALLRWAESLAERLPEAAPAIDQIRAATTLGEARGLAAGLLQPVLAAHVAALGGQAARQVFVATAVMPAPALDAAAMALIGLRLMRQVAELHGLRPGALVLARLLRRLAFSTGLAVGTEMAVEAGLEQMVEGHAAKLAGGAAGAAVAARRMARLAAATGEACRPF</sequence>
<evidence type="ECO:0000313" key="11">
    <source>
        <dbReference type="Proteomes" id="UP000188879"/>
    </source>
</evidence>
<feature type="region of interest" description="Disordered" evidence="8">
    <location>
        <begin position="1"/>
        <end position="32"/>
    </location>
</feature>
<keyword evidence="5 9" id="KW-0812">Transmembrane</keyword>
<dbReference type="AlphaFoldDB" id="A0A1V2GVR0"/>
<reference evidence="10 11" key="1">
    <citation type="submission" date="2016-10" db="EMBL/GenBank/DDBJ databases">
        <title>Draft Genome sequence of Roseomonas sp. strain M3.</title>
        <authorList>
            <person name="Subhash Y."/>
            <person name="Lee S."/>
        </authorList>
    </citation>
    <scope>NUCLEOTIDE SEQUENCE [LARGE SCALE GENOMIC DNA]</scope>
    <source>
        <strain evidence="10 11">M3</strain>
    </source>
</reference>
<keyword evidence="4" id="KW-0997">Cell inner membrane</keyword>